<evidence type="ECO:0000313" key="11">
    <source>
        <dbReference type="Proteomes" id="UP001151582"/>
    </source>
</evidence>
<organism evidence="10 11">
    <name type="scientific">Dimargaris verticillata</name>
    <dbReference type="NCBI Taxonomy" id="2761393"/>
    <lineage>
        <taxon>Eukaryota</taxon>
        <taxon>Fungi</taxon>
        <taxon>Fungi incertae sedis</taxon>
        <taxon>Zoopagomycota</taxon>
        <taxon>Kickxellomycotina</taxon>
        <taxon>Dimargaritomycetes</taxon>
        <taxon>Dimargaritales</taxon>
        <taxon>Dimargaritaceae</taxon>
        <taxon>Dimargaris</taxon>
    </lineage>
</organism>
<evidence type="ECO:0000256" key="6">
    <source>
        <dbReference type="ARBA" id="ARBA00031630"/>
    </source>
</evidence>
<dbReference type="AlphaFoldDB" id="A0A9W8B3Y4"/>
<evidence type="ECO:0000256" key="3">
    <source>
        <dbReference type="ARBA" id="ARBA00012851"/>
    </source>
</evidence>
<comment type="catalytic activity">
    <reaction evidence="7">
        <text>2,5-diamino-6-(1-D-ribitylamino)pyrimidin-4(3H)-one 5'-phosphate + NAD(+) = 2,5-diamino-6-(1-D-ribosylamino)pyrimidin-4(3H)-one 5'-phosphate + NADH + H(+)</text>
        <dbReference type="Rhea" id="RHEA:27274"/>
        <dbReference type="ChEBI" id="CHEBI:15378"/>
        <dbReference type="ChEBI" id="CHEBI:57540"/>
        <dbReference type="ChEBI" id="CHEBI:57945"/>
        <dbReference type="ChEBI" id="CHEBI:58890"/>
        <dbReference type="ChEBI" id="CHEBI:59545"/>
        <dbReference type="EC" id="1.1.1.302"/>
    </reaction>
</comment>
<dbReference type="GO" id="GO:0008703">
    <property type="term" value="F:5-amino-6-(5-phosphoribosylamino)uracil reductase activity"/>
    <property type="evidence" value="ECO:0007669"/>
    <property type="project" value="InterPro"/>
</dbReference>
<dbReference type="SUPFAM" id="SSF47923">
    <property type="entry name" value="Ypt/Rab-GAP domain of gyp1p"/>
    <property type="match status" value="1"/>
</dbReference>
<comment type="similarity">
    <text evidence="2">Belongs to the HTP reductase family.</text>
</comment>
<dbReference type="EMBL" id="JANBQB010000377">
    <property type="protein sequence ID" value="KAJ1977047.1"/>
    <property type="molecule type" value="Genomic_DNA"/>
</dbReference>
<sequence length="310" mass="34542">MGTESYAKGNFGTTPLAVSEHWPFAYNVHVSSPRVASSPMATTLANQDWVAVESLVSAALALPLSSQSTDPALPQITLTFAQTLDGKIAGRQGKPMLLSGPQSMAMTHRLRCLHDGILVGVQTVINDDPRLTAGRHCDPAKRQALESAGARVIVLPESDTSSRTDRSRLDIHPLLSQLRCAGLKRIMIEGGATMVDMTSVEVRRKRWQHYLQDLPPKAVKDSRQARKLVRQGIPEDMRPQVWQFLAEVDQLRRPNVYATLTQKERMPIYDVIERDVPRCYPHDPMFSDNQGSGQHQLDQVLKAYAQYNPE</sequence>
<dbReference type="Proteomes" id="UP001151582">
    <property type="component" value="Unassembled WGS sequence"/>
</dbReference>
<dbReference type="PROSITE" id="PS50086">
    <property type="entry name" value="TBC_RABGAP"/>
    <property type="match status" value="1"/>
</dbReference>
<comment type="caution">
    <text evidence="10">The sequence shown here is derived from an EMBL/GenBank/DDBJ whole genome shotgun (WGS) entry which is preliminary data.</text>
</comment>
<evidence type="ECO:0000256" key="8">
    <source>
        <dbReference type="ARBA" id="ARBA00049020"/>
    </source>
</evidence>
<dbReference type="InterPro" id="IPR024072">
    <property type="entry name" value="DHFR-like_dom_sf"/>
</dbReference>
<dbReference type="Gene3D" id="1.10.8.270">
    <property type="entry name" value="putative rabgap domain of human tbc1 domain family member 14 like domains"/>
    <property type="match status" value="1"/>
</dbReference>
<evidence type="ECO:0000256" key="1">
    <source>
        <dbReference type="ARBA" id="ARBA00003555"/>
    </source>
</evidence>
<dbReference type="InterPro" id="IPR035969">
    <property type="entry name" value="Rab-GAP_TBC_sf"/>
</dbReference>
<evidence type="ECO:0000256" key="7">
    <source>
        <dbReference type="ARBA" id="ARBA00047550"/>
    </source>
</evidence>
<dbReference type="Gene3D" id="3.40.430.10">
    <property type="entry name" value="Dihydrofolate Reductase, subunit A"/>
    <property type="match status" value="2"/>
</dbReference>
<dbReference type="Gene3D" id="1.10.10.750">
    <property type="entry name" value="Ypt/Rab-GAP domain of gyp1p, domain 1"/>
    <property type="match status" value="1"/>
</dbReference>
<evidence type="ECO:0000256" key="2">
    <source>
        <dbReference type="ARBA" id="ARBA00009723"/>
    </source>
</evidence>
<gene>
    <name evidence="10" type="primary">RIB7</name>
    <name evidence="10" type="ORF">H4R34_003737</name>
</gene>
<dbReference type="GO" id="GO:0009231">
    <property type="term" value="P:riboflavin biosynthetic process"/>
    <property type="evidence" value="ECO:0007669"/>
    <property type="project" value="InterPro"/>
</dbReference>
<reference evidence="10" key="1">
    <citation type="submission" date="2022-07" db="EMBL/GenBank/DDBJ databases">
        <title>Phylogenomic reconstructions and comparative analyses of Kickxellomycotina fungi.</title>
        <authorList>
            <person name="Reynolds N.K."/>
            <person name="Stajich J.E."/>
            <person name="Barry K."/>
            <person name="Grigoriev I.V."/>
            <person name="Crous P."/>
            <person name="Smith M.E."/>
        </authorList>
    </citation>
    <scope>NUCLEOTIDE SEQUENCE</scope>
    <source>
        <strain evidence="10">RSA 567</strain>
    </source>
</reference>
<dbReference type="InterPro" id="IPR002734">
    <property type="entry name" value="RibDG_C"/>
</dbReference>
<dbReference type="InterPro" id="IPR000195">
    <property type="entry name" value="Rab-GAP-TBC_dom"/>
</dbReference>
<dbReference type="EC" id="1.1.1.302" evidence="3"/>
<feature type="non-terminal residue" evidence="10">
    <location>
        <position position="1"/>
    </location>
</feature>
<dbReference type="OrthoDB" id="5432at2759"/>
<dbReference type="PANTHER" id="PTHR47219:SF9">
    <property type="entry name" value="GTPASE ACTIVATING PROTEIN AND CENTROSOME-ASSOCIATED, ISOFORM B"/>
    <property type="match status" value="1"/>
</dbReference>
<dbReference type="Pfam" id="PF00566">
    <property type="entry name" value="RabGAP-TBC"/>
    <property type="match status" value="1"/>
</dbReference>
<dbReference type="InterPro" id="IPR050302">
    <property type="entry name" value="Rab_GAP_TBC_domain"/>
</dbReference>
<name>A0A9W8B3Y4_9FUNG</name>
<evidence type="ECO:0000256" key="5">
    <source>
        <dbReference type="ARBA" id="ARBA00030073"/>
    </source>
</evidence>
<dbReference type="Pfam" id="PF01872">
    <property type="entry name" value="RibD_C"/>
    <property type="match status" value="1"/>
</dbReference>
<dbReference type="GO" id="GO:0005096">
    <property type="term" value="F:GTPase activator activity"/>
    <property type="evidence" value="ECO:0007669"/>
    <property type="project" value="TreeGrafter"/>
</dbReference>
<comment type="catalytic activity">
    <reaction evidence="8">
        <text>2,5-diamino-6-(1-D-ribitylamino)pyrimidin-4(3H)-one 5'-phosphate + NADP(+) = 2,5-diamino-6-(1-D-ribosylamino)pyrimidin-4(3H)-one 5'-phosphate + NADPH + H(+)</text>
        <dbReference type="Rhea" id="RHEA:27278"/>
        <dbReference type="ChEBI" id="CHEBI:15378"/>
        <dbReference type="ChEBI" id="CHEBI:57783"/>
        <dbReference type="ChEBI" id="CHEBI:58349"/>
        <dbReference type="ChEBI" id="CHEBI:58890"/>
        <dbReference type="ChEBI" id="CHEBI:59545"/>
        <dbReference type="EC" id="1.1.1.302"/>
    </reaction>
</comment>
<keyword evidence="10" id="KW-0560">Oxidoreductase</keyword>
<accession>A0A9W8B3Y4</accession>
<evidence type="ECO:0000256" key="4">
    <source>
        <dbReference type="ARBA" id="ARBA00015035"/>
    </source>
</evidence>
<evidence type="ECO:0000313" key="10">
    <source>
        <dbReference type="EMBL" id="KAJ1977047.1"/>
    </source>
</evidence>
<evidence type="ECO:0000259" key="9">
    <source>
        <dbReference type="PROSITE" id="PS50086"/>
    </source>
</evidence>
<dbReference type="GO" id="GO:0031267">
    <property type="term" value="F:small GTPase binding"/>
    <property type="evidence" value="ECO:0007669"/>
    <property type="project" value="TreeGrafter"/>
</dbReference>
<proteinExistence type="inferred from homology"/>
<keyword evidence="11" id="KW-1185">Reference proteome</keyword>
<dbReference type="PANTHER" id="PTHR47219">
    <property type="entry name" value="RAB GTPASE-ACTIVATING PROTEIN 1-LIKE"/>
    <property type="match status" value="1"/>
</dbReference>
<feature type="domain" description="Rab-GAP TBC" evidence="9">
    <location>
        <begin position="232"/>
        <end position="310"/>
    </location>
</feature>
<protein>
    <recommendedName>
        <fullName evidence="4">2,5-diamino-6-ribosylamino-4(3H)-pyrimidinone 5'-phosphate reductase</fullName>
        <ecNumber evidence="3">1.1.1.302</ecNumber>
    </recommendedName>
    <alternativeName>
        <fullName evidence="6">2,5-diamino-6-(5-phospho-D-ribosylamino)pyrimidin-4(3H)-one reductase</fullName>
    </alternativeName>
    <alternativeName>
        <fullName evidence="5">2,5-diamino-6-ribitylamino-4(3H)-pyrimidinone 5'-phosphate synthase</fullName>
    </alternativeName>
</protein>
<dbReference type="SUPFAM" id="SSF53597">
    <property type="entry name" value="Dihydrofolate reductase-like"/>
    <property type="match status" value="1"/>
</dbReference>
<comment type="function">
    <text evidence="1">Catalyzes an early step in riboflavin biosynthesis, the NADPH-dependent reduction of the ribose side chain of 2,5-diamino-6-ribosylamino-4(3H)-pyrimidinone 5'-phosphate, yielding 2,5-diamino-6-ribitylamino-4(3H)-pyrimidinone 5'-phosphate.</text>
</comment>